<dbReference type="Pfam" id="PF08450">
    <property type="entry name" value="SGL"/>
    <property type="match status" value="1"/>
</dbReference>
<dbReference type="PANTHER" id="PTHR47572:SF4">
    <property type="entry name" value="LACTONASE DRP35"/>
    <property type="match status" value="1"/>
</dbReference>
<dbReference type="STRING" id="571298.SAMN04488026_101234"/>
<name>A0A1G8R2C3_9RHOB</name>
<dbReference type="GO" id="GO:0046872">
    <property type="term" value="F:metal ion binding"/>
    <property type="evidence" value="ECO:0007669"/>
    <property type="project" value="UniProtKB-KW"/>
</dbReference>
<evidence type="ECO:0000256" key="3">
    <source>
        <dbReference type="PIRSR" id="PIRSR605511-2"/>
    </source>
</evidence>
<dbReference type="SUPFAM" id="SSF63829">
    <property type="entry name" value="Calcium-dependent phosphotriesterase"/>
    <property type="match status" value="1"/>
</dbReference>
<dbReference type="PANTHER" id="PTHR47572">
    <property type="entry name" value="LIPOPROTEIN-RELATED"/>
    <property type="match status" value="1"/>
</dbReference>
<evidence type="ECO:0000256" key="1">
    <source>
        <dbReference type="ARBA" id="ARBA00022801"/>
    </source>
</evidence>
<feature type="binding site" evidence="3">
    <location>
        <position position="123"/>
    </location>
    <ligand>
        <name>substrate</name>
    </ligand>
</feature>
<dbReference type="RefSeq" id="WP_093152954.1">
    <property type="nucleotide sequence ID" value="NZ_FNEK01000012.1"/>
</dbReference>
<evidence type="ECO:0000313" key="5">
    <source>
        <dbReference type="EMBL" id="SDJ11107.1"/>
    </source>
</evidence>
<keyword evidence="3" id="KW-0479">Metal-binding</keyword>
<dbReference type="PRINTS" id="PR01790">
    <property type="entry name" value="SMP30FAMILY"/>
</dbReference>
<evidence type="ECO:0000313" key="6">
    <source>
        <dbReference type="Proteomes" id="UP000199382"/>
    </source>
</evidence>
<protein>
    <submittedName>
        <fullName evidence="5">Gluconolactonase</fullName>
    </submittedName>
</protein>
<feature type="binding site" evidence="3">
    <location>
        <position position="180"/>
    </location>
    <ligand>
        <name>a divalent metal cation</name>
        <dbReference type="ChEBI" id="CHEBI:60240"/>
    </ligand>
</feature>
<feature type="active site" description="Proton donor/acceptor" evidence="2">
    <location>
        <position position="233"/>
    </location>
</feature>
<organism evidence="5 6">
    <name type="scientific">Aliiruegeria lutimaris</name>
    <dbReference type="NCBI Taxonomy" id="571298"/>
    <lineage>
        <taxon>Bacteria</taxon>
        <taxon>Pseudomonadati</taxon>
        <taxon>Pseudomonadota</taxon>
        <taxon>Alphaproteobacteria</taxon>
        <taxon>Rhodobacterales</taxon>
        <taxon>Roseobacteraceae</taxon>
        <taxon>Aliiruegeria</taxon>
    </lineage>
</organism>
<feature type="binding site" evidence="3">
    <location>
        <position position="233"/>
    </location>
    <ligand>
        <name>a divalent metal cation</name>
        <dbReference type="ChEBI" id="CHEBI:60240"/>
    </ligand>
</feature>
<feature type="domain" description="SMP-30/Gluconolactonase/LRE-like region" evidence="4">
    <location>
        <begin position="34"/>
        <end position="288"/>
    </location>
</feature>
<dbReference type="InterPro" id="IPR005511">
    <property type="entry name" value="SMP-30"/>
</dbReference>
<dbReference type="OrthoDB" id="241638at2"/>
<dbReference type="InterPro" id="IPR013658">
    <property type="entry name" value="SGL"/>
</dbReference>
<gene>
    <name evidence="5" type="ORF">SAMN04488026_101234</name>
</gene>
<comment type="cofactor">
    <cofactor evidence="3">
        <name>Zn(2+)</name>
        <dbReference type="ChEBI" id="CHEBI:29105"/>
    </cofactor>
    <text evidence="3">Binds 1 divalent metal cation per subunit.</text>
</comment>
<keyword evidence="3" id="KW-0862">Zinc</keyword>
<feature type="binding site" evidence="3">
    <location>
        <position position="36"/>
    </location>
    <ligand>
        <name>a divalent metal cation</name>
        <dbReference type="ChEBI" id="CHEBI:60240"/>
    </ligand>
</feature>
<dbReference type="Proteomes" id="UP000199382">
    <property type="component" value="Unassembled WGS sequence"/>
</dbReference>
<dbReference type="Gene3D" id="2.120.10.30">
    <property type="entry name" value="TolB, C-terminal domain"/>
    <property type="match status" value="1"/>
</dbReference>
<evidence type="ECO:0000259" key="4">
    <source>
        <dbReference type="Pfam" id="PF08450"/>
    </source>
</evidence>
<evidence type="ECO:0000256" key="2">
    <source>
        <dbReference type="PIRSR" id="PIRSR605511-1"/>
    </source>
</evidence>
<dbReference type="AlphaFoldDB" id="A0A1G8R2C3"/>
<reference evidence="5 6" key="1">
    <citation type="submission" date="2016-10" db="EMBL/GenBank/DDBJ databases">
        <authorList>
            <person name="de Groot N.N."/>
        </authorList>
    </citation>
    <scope>NUCLEOTIDE SEQUENCE [LARGE SCALE GENOMIC DNA]</scope>
    <source>
        <strain evidence="5 6">DSM 25294</strain>
    </source>
</reference>
<sequence length="316" mass="35033">MKVYPPHLEVHDDRFRELVHPMSHLELLAGGFIWAEGPVWFGEWNSLLFSDIPNRRIMCWNETTRELTQFRANTEFNNGNTRDRQGRLIGCRHGYRDVVRTEYDGTLTVLADSYQGKPLNSPNDVVVSSDGAIWFTDPTYGIIGNFEGYRRAQEQPSQNVYRISPEGELTAVVTDFIQPNGLCFSPDESKLYIAESGSSHQSDVPSEIRVFGVDGGKLTDEGVFATIDKGLPDGMRCDMTGNLWSSAKDGVHCFAPDGTLLGKILVPETVANICFGGADGHRMFITATTSIYRIYVDTPGAEPWTRGRSAANGPVS</sequence>
<keyword evidence="1" id="KW-0378">Hydrolase</keyword>
<dbReference type="EMBL" id="FNEK01000012">
    <property type="protein sequence ID" value="SDJ11107.1"/>
    <property type="molecule type" value="Genomic_DNA"/>
</dbReference>
<proteinExistence type="predicted"/>
<keyword evidence="6" id="KW-1185">Reference proteome</keyword>
<dbReference type="GO" id="GO:0016787">
    <property type="term" value="F:hydrolase activity"/>
    <property type="evidence" value="ECO:0007669"/>
    <property type="project" value="UniProtKB-KW"/>
</dbReference>
<accession>A0A1G8R2C3</accession>
<dbReference type="InterPro" id="IPR011042">
    <property type="entry name" value="6-blade_b-propeller_TolB-like"/>
</dbReference>
<dbReference type="InterPro" id="IPR051262">
    <property type="entry name" value="SMP-30/CGR1_Lactonase"/>
</dbReference>